<dbReference type="PANTHER" id="PTHR43744:SF6">
    <property type="entry name" value="ABC TRANSPORTER PERMEASE PROTEIN YESQ-RELATED"/>
    <property type="match status" value="1"/>
</dbReference>
<reference evidence="10 11" key="1">
    <citation type="submission" date="2020-07" db="EMBL/GenBank/DDBJ databases">
        <title>Sequencing the genomes of 1000 actinobacteria strains.</title>
        <authorList>
            <person name="Klenk H.-P."/>
        </authorList>
    </citation>
    <scope>NUCLEOTIDE SEQUENCE [LARGE SCALE GENOMIC DNA]</scope>
    <source>
        <strain evidence="10 11">DSM 15475</strain>
    </source>
</reference>
<dbReference type="PROSITE" id="PS50928">
    <property type="entry name" value="ABC_TM1"/>
    <property type="match status" value="1"/>
</dbReference>
<feature type="transmembrane region" description="Helical" evidence="7">
    <location>
        <begin position="276"/>
        <end position="296"/>
    </location>
</feature>
<feature type="transmembrane region" description="Helical" evidence="7">
    <location>
        <begin position="141"/>
        <end position="165"/>
    </location>
</feature>
<dbReference type="GO" id="GO:0005886">
    <property type="term" value="C:plasma membrane"/>
    <property type="evidence" value="ECO:0007669"/>
    <property type="project" value="UniProtKB-SubCell"/>
</dbReference>
<keyword evidence="2 7" id="KW-0813">Transport</keyword>
<keyword evidence="3" id="KW-1003">Cell membrane</keyword>
<comment type="subcellular location">
    <subcellularLocation>
        <location evidence="1 7">Cell membrane</location>
        <topology evidence="1 7">Multi-pass membrane protein</topology>
    </subcellularLocation>
</comment>
<dbReference type="CDD" id="cd06261">
    <property type="entry name" value="TM_PBP2"/>
    <property type="match status" value="1"/>
</dbReference>
<evidence type="ECO:0000256" key="3">
    <source>
        <dbReference type="ARBA" id="ARBA00022475"/>
    </source>
</evidence>
<feature type="domain" description="ABC transmembrane type-1" evidence="9">
    <location>
        <begin position="106"/>
        <end position="298"/>
    </location>
</feature>
<dbReference type="SUPFAM" id="SSF161098">
    <property type="entry name" value="MetI-like"/>
    <property type="match status" value="1"/>
</dbReference>
<evidence type="ECO:0000256" key="4">
    <source>
        <dbReference type="ARBA" id="ARBA00022692"/>
    </source>
</evidence>
<dbReference type="EMBL" id="JACCFY010000001">
    <property type="protein sequence ID" value="NYJ77873.1"/>
    <property type="molecule type" value="Genomic_DNA"/>
</dbReference>
<dbReference type="Pfam" id="PF00528">
    <property type="entry name" value="BPD_transp_1"/>
    <property type="match status" value="1"/>
</dbReference>
<gene>
    <name evidence="10" type="ORF">HNR09_001284</name>
</gene>
<dbReference type="Proteomes" id="UP000535437">
    <property type="component" value="Unassembled WGS sequence"/>
</dbReference>
<keyword evidence="5 7" id="KW-1133">Transmembrane helix</keyword>
<proteinExistence type="inferred from homology"/>
<evidence type="ECO:0000313" key="11">
    <source>
        <dbReference type="Proteomes" id="UP000535437"/>
    </source>
</evidence>
<feature type="region of interest" description="Disordered" evidence="8">
    <location>
        <begin position="1"/>
        <end position="35"/>
    </location>
</feature>
<name>A0A7Z0GLD7_9MICC</name>
<keyword evidence="10" id="KW-0762">Sugar transport</keyword>
<comment type="similarity">
    <text evidence="7">Belongs to the binding-protein-dependent transport system permease family.</text>
</comment>
<evidence type="ECO:0000256" key="2">
    <source>
        <dbReference type="ARBA" id="ARBA00022448"/>
    </source>
</evidence>
<dbReference type="AlphaFoldDB" id="A0A7Z0GLD7"/>
<accession>A0A7Z0GLD7</accession>
<keyword evidence="4 7" id="KW-0812">Transmembrane</keyword>
<evidence type="ECO:0000313" key="10">
    <source>
        <dbReference type="EMBL" id="NYJ77873.1"/>
    </source>
</evidence>
<dbReference type="RefSeq" id="WP_179541296.1">
    <property type="nucleotide sequence ID" value="NZ_BAAALL010000002.1"/>
</dbReference>
<evidence type="ECO:0000256" key="7">
    <source>
        <dbReference type="RuleBase" id="RU363032"/>
    </source>
</evidence>
<evidence type="ECO:0000256" key="8">
    <source>
        <dbReference type="SAM" id="MobiDB-lite"/>
    </source>
</evidence>
<keyword evidence="6 7" id="KW-0472">Membrane</keyword>
<organism evidence="10 11">
    <name type="scientific">Nesterenkonia xinjiangensis</name>
    <dbReference type="NCBI Taxonomy" id="225327"/>
    <lineage>
        <taxon>Bacteria</taxon>
        <taxon>Bacillati</taxon>
        <taxon>Actinomycetota</taxon>
        <taxon>Actinomycetes</taxon>
        <taxon>Micrococcales</taxon>
        <taxon>Micrococcaceae</taxon>
        <taxon>Nesterenkonia</taxon>
    </lineage>
</organism>
<evidence type="ECO:0000259" key="9">
    <source>
        <dbReference type="PROSITE" id="PS50928"/>
    </source>
</evidence>
<feature type="compositionally biased region" description="Low complexity" evidence="8">
    <location>
        <begin position="1"/>
        <end position="15"/>
    </location>
</feature>
<comment type="caution">
    <text evidence="10">The sequence shown here is derived from an EMBL/GenBank/DDBJ whole genome shotgun (WGS) entry which is preliminary data.</text>
</comment>
<sequence length="312" mass="34884">MAIPTTTATPTAARALTRRQRSRRDSGDLDPGPVDAQDTAQRRFLRHVILCGVALLMMYPLLWMLSSSVKPDANIFTEQGLWPSEWRFENYADGWNSLQHPFGHYIVNSAIVVSLSIVGTVVSSALAAYAFARLEFPGRRFFFGLALITLMLPGHVLLIPQYIIFSELGWLNTYLPLVVPNFLASNAFFIFLMVQFMRALPKELDDAARIDGCGPFRIFFQIIAPLCVPAFATTAIFTFISTWNEFFSPLIYITDPNLYTVPLALRQFMDAEGQSAWGPMFAMSVVSLLPIVAFFIMGQKYLVKGIATTGLK</sequence>
<dbReference type="PANTHER" id="PTHR43744">
    <property type="entry name" value="ABC TRANSPORTER PERMEASE PROTEIN MG189-RELATED-RELATED"/>
    <property type="match status" value="1"/>
</dbReference>
<dbReference type="GO" id="GO:0055085">
    <property type="term" value="P:transmembrane transport"/>
    <property type="evidence" value="ECO:0007669"/>
    <property type="project" value="InterPro"/>
</dbReference>
<protein>
    <submittedName>
        <fullName evidence="10">Multiple sugar transport system permease protein</fullName>
    </submittedName>
</protein>
<feature type="transmembrane region" description="Helical" evidence="7">
    <location>
        <begin position="105"/>
        <end position="129"/>
    </location>
</feature>
<keyword evidence="11" id="KW-1185">Reference proteome</keyword>
<feature type="transmembrane region" description="Helical" evidence="7">
    <location>
        <begin position="177"/>
        <end position="197"/>
    </location>
</feature>
<evidence type="ECO:0000256" key="1">
    <source>
        <dbReference type="ARBA" id="ARBA00004651"/>
    </source>
</evidence>
<feature type="transmembrane region" description="Helical" evidence="7">
    <location>
        <begin position="218"/>
        <end position="240"/>
    </location>
</feature>
<feature type="transmembrane region" description="Helical" evidence="7">
    <location>
        <begin position="44"/>
        <end position="65"/>
    </location>
</feature>
<evidence type="ECO:0000256" key="6">
    <source>
        <dbReference type="ARBA" id="ARBA00023136"/>
    </source>
</evidence>
<evidence type="ECO:0000256" key="5">
    <source>
        <dbReference type="ARBA" id="ARBA00022989"/>
    </source>
</evidence>
<dbReference type="InterPro" id="IPR035906">
    <property type="entry name" value="MetI-like_sf"/>
</dbReference>
<dbReference type="Gene3D" id="1.10.3720.10">
    <property type="entry name" value="MetI-like"/>
    <property type="match status" value="1"/>
</dbReference>
<dbReference type="InterPro" id="IPR000515">
    <property type="entry name" value="MetI-like"/>
</dbReference>